<evidence type="ECO:0000313" key="3">
    <source>
        <dbReference type="EMBL" id="KAG0579444.1"/>
    </source>
</evidence>
<evidence type="ECO:0000256" key="1">
    <source>
        <dbReference type="SAM" id="MobiDB-lite"/>
    </source>
</evidence>
<dbReference type="InterPro" id="IPR051681">
    <property type="entry name" value="Ser/Thr_Kinases-Pseudokinases"/>
</dbReference>
<dbReference type="GO" id="GO:0004674">
    <property type="term" value="F:protein serine/threonine kinase activity"/>
    <property type="evidence" value="ECO:0007669"/>
    <property type="project" value="TreeGrafter"/>
</dbReference>
<feature type="domain" description="Protein kinase" evidence="2">
    <location>
        <begin position="172"/>
        <end position="497"/>
    </location>
</feature>
<dbReference type="Proteomes" id="UP000822688">
    <property type="component" value="Chromosome 4"/>
</dbReference>
<dbReference type="InterPro" id="IPR000719">
    <property type="entry name" value="Prot_kinase_dom"/>
</dbReference>
<dbReference type="AlphaFoldDB" id="A0A8T0I7E6"/>
<sequence>MSSTWWPFTKDQSSSSPANFLHLSRLNIQKILDLMKFCGEPLNPHQCRSLSFKLDKTIQSIDSLVNSSAQSTLVCGSAALENFYRVSEKAKQLVEKCCSGDWCREAAFQILNEEAFKEILLETSLCYNTIYALVEDLNKNRDVIYSGVDLRESSTFEPPIKEEVHNDQIVLYERLRGLVTGNSSADIRSQHLGKYLLRRLDYVLQQSIDDDFDVRNYILWPDGKGPDEEWSEKSDFLGGNVCKTSWLDVPCAKKLFQDEIQENEWLREARILARLNHPNIVKFLCCNKYEETHSWGHFLAMEQMETNLGFFIKRLAKEGAKLSLLSALDFILQIAYAMCYLHENGVAHRDLKPSNVVCSIIAMHGRYHLHVKVVDFGLSKVKLKASKSNTISRPRIGTTLYMPPEAFKSGRANWFQADVYSFSVMCSVILSGDEPFDGLKRSDIYPAICRGERPKLPADIPKELASLITEGWATNRNVRPDFVDICTRLEKLRHWLLRHHSLGLGLQQEMYSYSNLYIEETLKRRSDVYQHQRSQVCSQALIDFSVEDECFECEADAGAEFHKAIEDETIDCEANPQLIYESAESYNSDDYDVHSQLKSVLNDPTAAVTYAPDNSDAFGINLDIGSLGPTSSIVPRTGQSLTFELRPSTLNFQAELPVLDSSELSTSNISQQGTTDVPLSCTSVQSRTPKSSKIAPRKRRGFTKLTLEIRPPRFTLEIQPPRFKKKLWFGTWQEEEMTRAKDAINYYMGSNEPFILPDSPLIFAQHPLGIEYRELKPSCEEFVHIGQKQVRASVYFARQVKEVIKAVTRGKKKAQPSKKPLITSLTQSVTRGNTWYGMVHRLDMVWYGASSAARSRLAVVQPSYLPHSEMLPYQGEISIEPELFSLICDWGEEGFSLEGITFSTGDDMVWYGASAEVHSGLAPVQASYLPHSEMLPYEGEISIEPELFSLICDWGEEGFSLDESGMFKIWSRVWS</sequence>
<evidence type="ECO:0000259" key="2">
    <source>
        <dbReference type="PROSITE" id="PS50011"/>
    </source>
</evidence>
<comment type="caution">
    <text evidence="3">The sequence shown here is derived from an EMBL/GenBank/DDBJ whole genome shotgun (WGS) entry which is preliminary data.</text>
</comment>
<dbReference type="Pfam" id="PF07714">
    <property type="entry name" value="PK_Tyr_Ser-Thr"/>
    <property type="match status" value="1"/>
</dbReference>
<evidence type="ECO:0000313" key="4">
    <source>
        <dbReference type="Proteomes" id="UP000822688"/>
    </source>
</evidence>
<keyword evidence="4" id="KW-1185">Reference proteome</keyword>
<dbReference type="GO" id="GO:0005524">
    <property type="term" value="F:ATP binding"/>
    <property type="evidence" value="ECO:0007669"/>
    <property type="project" value="InterPro"/>
</dbReference>
<feature type="compositionally biased region" description="Polar residues" evidence="1">
    <location>
        <begin position="669"/>
        <end position="691"/>
    </location>
</feature>
<reference evidence="3" key="1">
    <citation type="submission" date="2020-06" db="EMBL/GenBank/DDBJ databases">
        <title>WGS assembly of Ceratodon purpureus strain R40.</title>
        <authorList>
            <person name="Carey S.B."/>
            <person name="Jenkins J."/>
            <person name="Shu S."/>
            <person name="Lovell J.T."/>
            <person name="Sreedasyam A."/>
            <person name="Maumus F."/>
            <person name="Tiley G.P."/>
            <person name="Fernandez-Pozo N."/>
            <person name="Barry K."/>
            <person name="Chen C."/>
            <person name="Wang M."/>
            <person name="Lipzen A."/>
            <person name="Daum C."/>
            <person name="Saski C.A."/>
            <person name="Payton A.C."/>
            <person name="Mcbreen J.C."/>
            <person name="Conrad R.E."/>
            <person name="Kollar L.M."/>
            <person name="Olsson S."/>
            <person name="Huttunen S."/>
            <person name="Landis J.B."/>
            <person name="Wickett N.J."/>
            <person name="Johnson M.G."/>
            <person name="Rensing S.A."/>
            <person name="Grimwood J."/>
            <person name="Schmutz J."/>
            <person name="Mcdaniel S.F."/>
        </authorList>
    </citation>
    <scope>NUCLEOTIDE SEQUENCE</scope>
    <source>
        <strain evidence="3">R40</strain>
    </source>
</reference>
<dbReference type="PANTHER" id="PTHR44329">
    <property type="entry name" value="SERINE/THREONINE-PROTEIN KINASE TNNI3K-RELATED"/>
    <property type="match status" value="1"/>
</dbReference>
<dbReference type="Gene3D" id="1.10.510.10">
    <property type="entry name" value="Transferase(Phosphotransferase) domain 1"/>
    <property type="match status" value="1"/>
</dbReference>
<dbReference type="SUPFAM" id="SSF56112">
    <property type="entry name" value="Protein kinase-like (PK-like)"/>
    <property type="match status" value="1"/>
</dbReference>
<dbReference type="SMART" id="SM00220">
    <property type="entry name" value="S_TKc"/>
    <property type="match status" value="1"/>
</dbReference>
<dbReference type="PROSITE" id="PS50011">
    <property type="entry name" value="PROTEIN_KINASE_DOM"/>
    <property type="match status" value="1"/>
</dbReference>
<proteinExistence type="predicted"/>
<organism evidence="3 4">
    <name type="scientific">Ceratodon purpureus</name>
    <name type="common">Fire moss</name>
    <name type="synonym">Dicranum purpureum</name>
    <dbReference type="NCBI Taxonomy" id="3225"/>
    <lineage>
        <taxon>Eukaryota</taxon>
        <taxon>Viridiplantae</taxon>
        <taxon>Streptophyta</taxon>
        <taxon>Embryophyta</taxon>
        <taxon>Bryophyta</taxon>
        <taxon>Bryophytina</taxon>
        <taxon>Bryopsida</taxon>
        <taxon>Dicranidae</taxon>
        <taxon>Pseudoditrichales</taxon>
        <taxon>Ditrichaceae</taxon>
        <taxon>Ceratodon</taxon>
    </lineage>
</organism>
<dbReference type="PROSITE" id="PS00108">
    <property type="entry name" value="PROTEIN_KINASE_ST"/>
    <property type="match status" value="1"/>
</dbReference>
<dbReference type="Gene3D" id="3.30.200.20">
    <property type="entry name" value="Phosphorylase Kinase, domain 1"/>
    <property type="match status" value="1"/>
</dbReference>
<dbReference type="EMBL" id="CM026424">
    <property type="protein sequence ID" value="KAG0579444.1"/>
    <property type="molecule type" value="Genomic_DNA"/>
</dbReference>
<feature type="region of interest" description="Disordered" evidence="1">
    <location>
        <begin position="669"/>
        <end position="695"/>
    </location>
</feature>
<dbReference type="InterPro" id="IPR011009">
    <property type="entry name" value="Kinase-like_dom_sf"/>
</dbReference>
<protein>
    <recommendedName>
        <fullName evidence="2">Protein kinase domain-containing protein</fullName>
    </recommendedName>
</protein>
<dbReference type="InterPro" id="IPR008271">
    <property type="entry name" value="Ser/Thr_kinase_AS"/>
</dbReference>
<name>A0A8T0I7E6_CERPU</name>
<dbReference type="PANTHER" id="PTHR44329:SF260">
    <property type="entry name" value="PROTEIN KINASE DOMAIN-CONTAINING PROTEIN"/>
    <property type="match status" value="1"/>
</dbReference>
<accession>A0A8T0I7E6</accession>
<gene>
    <name evidence="3" type="ORF">KC19_4G099300</name>
</gene>
<dbReference type="InterPro" id="IPR001245">
    <property type="entry name" value="Ser-Thr/Tyr_kinase_cat_dom"/>
</dbReference>